<organism evidence="1 2">
    <name type="scientific">Gossypium stocksii</name>
    <dbReference type="NCBI Taxonomy" id="47602"/>
    <lineage>
        <taxon>Eukaryota</taxon>
        <taxon>Viridiplantae</taxon>
        <taxon>Streptophyta</taxon>
        <taxon>Embryophyta</taxon>
        <taxon>Tracheophyta</taxon>
        <taxon>Spermatophyta</taxon>
        <taxon>Magnoliopsida</taxon>
        <taxon>eudicotyledons</taxon>
        <taxon>Gunneridae</taxon>
        <taxon>Pentapetalae</taxon>
        <taxon>rosids</taxon>
        <taxon>malvids</taxon>
        <taxon>Malvales</taxon>
        <taxon>Malvaceae</taxon>
        <taxon>Malvoideae</taxon>
        <taxon>Gossypium</taxon>
    </lineage>
</organism>
<dbReference type="EMBL" id="JAIQCV010000009">
    <property type="protein sequence ID" value="KAH1063357.1"/>
    <property type="molecule type" value="Genomic_DNA"/>
</dbReference>
<sequence>MDVWQEVLDNVYWEIGDGQLANFYNDVWLRHVRPIVAFCKGLEQLLTNGEGGRLHMVNDSHCLRSGHTVDHNCAHEIVKSSVVGEMSFVSGNTNPLHTSRNVTGRCWLPPYKGWITLNTDGAGSSNVFNACIGGVFRDSDAN</sequence>
<dbReference type="AlphaFoldDB" id="A0A9D3UW42"/>
<comment type="caution">
    <text evidence="1">The sequence shown here is derived from an EMBL/GenBank/DDBJ whole genome shotgun (WGS) entry which is preliminary data.</text>
</comment>
<keyword evidence="2" id="KW-1185">Reference proteome</keyword>
<accession>A0A9D3UW42</accession>
<dbReference type="Proteomes" id="UP000828251">
    <property type="component" value="Unassembled WGS sequence"/>
</dbReference>
<evidence type="ECO:0000313" key="1">
    <source>
        <dbReference type="EMBL" id="KAH1063357.1"/>
    </source>
</evidence>
<evidence type="ECO:0008006" key="3">
    <source>
        <dbReference type="Google" id="ProtNLM"/>
    </source>
</evidence>
<name>A0A9D3UW42_9ROSI</name>
<evidence type="ECO:0000313" key="2">
    <source>
        <dbReference type="Proteomes" id="UP000828251"/>
    </source>
</evidence>
<protein>
    <recommendedName>
        <fullName evidence="3">RNase H type-1 domain-containing protein</fullName>
    </recommendedName>
</protein>
<gene>
    <name evidence="1" type="ORF">J1N35_028344</name>
</gene>
<reference evidence="1 2" key="1">
    <citation type="journal article" date="2021" name="Plant Biotechnol. J.">
        <title>Multi-omics assisted identification of the key and species-specific regulatory components of drought-tolerant mechanisms in Gossypium stocksii.</title>
        <authorList>
            <person name="Yu D."/>
            <person name="Ke L."/>
            <person name="Zhang D."/>
            <person name="Wu Y."/>
            <person name="Sun Y."/>
            <person name="Mei J."/>
            <person name="Sun J."/>
            <person name="Sun Y."/>
        </authorList>
    </citation>
    <scope>NUCLEOTIDE SEQUENCE [LARGE SCALE GENOMIC DNA]</scope>
    <source>
        <strain evidence="2">cv. E1</strain>
        <tissue evidence="1">Leaf</tissue>
    </source>
</reference>
<proteinExistence type="predicted"/>